<evidence type="ECO:0000313" key="2">
    <source>
        <dbReference type="EMBL" id="KAK8392529.1"/>
    </source>
</evidence>
<proteinExistence type="predicted"/>
<accession>A0AAW0TZ05</accession>
<feature type="compositionally biased region" description="Low complexity" evidence="1">
    <location>
        <begin position="233"/>
        <end position="242"/>
    </location>
</feature>
<feature type="compositionally biased region" description="Low complexity" evidence="1">
    <location>
        <begin position="277"/>
        <end position="293"/>
    </location>
</feature>
<feature type="region of interest" description="Disordered" evidence="1">
    <location>
        <begin position="178"/>
        <end position="294"/>
    </location>
</feature>
<dbReference type="InterPro" id="IPR011333">
    <property type="entry name" value="SKP1/BTB/POZ_sf"/>
</dbReference>
<evidence type="ECO:0000256" key="1">
    <source>
        <dbReference type="SAM" id="MobiDB-lite"/>
    </source>
</evidence>
<comment type="caution">
    <text evidence="2">The sequence shown here is derived from an EMBL/GenBank/DDBJ whole genome shotgun (WGS) entry which is preliminary data.</text>
</comment>
<evidence type="ECO:0008006" key="4">
    <source>
        <dbReference type="Google" id="ProtNLM"/>
    </source>
</evidence>
<keyword evidence="3" id="KW-1185">Reference proteome</keyword>
<dbReference type="EMBL" id="JARAKH010000022">
    <property type="protein sequence ID" value="KAK8392529.1"/>
    <property type="molecule type" value="Genomic_DNA"/>
</dbReference>
<protein>
    <recommendedName>
        <fullName evidence="4">BTB domain-containing protein</fullName>
    </recommendedName>
</protein>
<sequence>MEVETVAAEIKYTLKVPSLSSYSEGNELFTEFPMSVCGLRSRWGVKIQPFLSSKPNKPHHINSDIGITLSCLRTNITNPDIDIYCSVVGRGKEHECKLELVKEEEEDGKAPLRRTWQGVLVPRLALHVYDLLPHDQLTAILRFVIRTDDVWGNNDPLEELSAQIAHTAPSQSTFPVHFIPKSPLRTDRVTSARSGARVTVTSPGHPRTPSHPTGQKHYDGKGFSSASGDKRPYSPSKFSPSKRPSPKVTQDSPCRRILQWEDQVPRSRQASSFPQLSCDSVNSSTSSSAFSKSPLKELELNIQRSPGRGRTVKVNMSASVAEAMLDWIYMGECSDLAQLAKPLLVAGKRHGVEGLVVACEQHLAATLTPATAPHTLLLAHKYSADSLCSATMKYAVSQGMEVTSQPSWATVASRSPALMTKFSRLLALHAHPGRKR</sequence>
<dbReference type="Proteomes" id="UP001487740">
    <property type="component" value="Unassembled WGS sequence"/>
</dbReference>
<evidence type="ECO:0000313" key="3">
    <source>
        <dbReference type="Proteomes" id="UP001487740"/>
    </source>
</evidence>
<dbReference type="Gene3D" id="3.30.710.10">
    <property type="entry name" value="Potassium Channel Kv1.1, Chain A"/>
    <property type="match status" value="1"/>
</dbReference>
<gene>
    <name evidence="2" type="ORF">O3P69_014722</name>
</gene>
<feature type="compositionally biased region" description="Polar residues" evidence="1">
    <location>
        <begin position="266"/>
        <end position="275"/>
    </location>
</feature>
<dbReference type="Gene3D" id="1.25.40.420">
    <property type="match status" value="1"/>
</dbReference>
<dbReference type="PANTHER" id="PTHR24413">
    <property type="entry name" value="SPECKLE-TYPE POZ PROTEIN"/>
    <property type="match status" value="1"/>
</dbReference>
<name>A0AAW0TZ05_SCYPA</name>
<organism evidence="2 3">
    <name type="scientific">Scylla paramamosain</name>
    <name type="common">Mud crab</name>
    <dbReference type="NCBI Taxonomy" id="85552"/>
    <lineage>
        <taxon>Eukaryota</taxon>
        <taxon>Metazoa</taxon>
        <taxon>Ecdysozoa</taxon>
        <taxon>Arthropoda</taxon>
        <taxon>Crustacea</taxon>
        <taxon>Multicrustacea</taxon>
        <taxon>Malacostraca</taxon>
        <taxon>Eumalacostraca</taxon>
        <taxon>Eucarida</taxon>
        <taxon>Decapoda</taxon>
        <taxon>Pleocyemata</taxon>
        <taxon>Brachyura</taxon>
        <taxon>Eubrachyura</taxon>
        <taxon>Portunoidea</taxon>
        <taxon>Portunidae</taxon>
        <taxon>Portuninae</taxon>
        <taxon>Scylla</taxon>
    </lineage>
</organism>
<dbReference type="AlphaFoldDB" id="A0AAW0TZ05"/>
<reference evidence="2 3" key="1">
    <citation type="submission" date="2023-03" db="EMBL/GenBank/DDBJ databases">
        <title>High-quality genome of Scylla paramamosain provides insights in environmental adaptation.</title>
        <authorList>
            <person name="Zhang L."/>
        </authorList>
    </citation>
    <scope>NUCLEOTIDE SEQUENCE [LARGE SCALE GENOMIC DNA]</scope>
    <source>
        <strain evidence="2">LZ_2023a</strain>
        <tissue evidence="2">Muscle</tissue>
    </source>
</reference>